<gene>
    <name evidence="1" type="ORF">GGX14DRAFT_403746</name>
</gene>
<accession>A0AAD6Y484</accession>
<reference evidence="1" key="1">
    <citation type="submission" date="2023-03" db="EMBL/GenBank/DDBJ databases">
        <title>Massive genome expansion in bonnet fungi (Mycena s.s.) driven by repeated elements and novel gene families across ecological guilds.</title>
        <authorList>
            <consortium name="Lawrence Berkeley National Laboratory"/>
            <person name="Harder C.B."/>
            <person name="Miyauchi S."/>
            <person name="Viragh M."/>
            <person name="Kuo A."/>
            <person name="Thoen E."/>
            <person name="Andreopoulos B."/>
            <person name="Lu D."/>
            <person name="Skrede I."/>
            <person name="Drula E."/>
            <person name="Henrissat B."/>
            <person name="Morin E."/>
            <person name="Kohler A."/>
            <person name="Barry K."/>
            <person name="LaButti K."/>
            <person name="Morin E."/>
            <person name="Salamov A."/>
            <person name="Lipzen A."/>
            <person name="Mereny Z."/>
            <person name="Hegedus B."/>
            <person name="Baldrian P."/>
            <person name="Stursova M."/>
            <person name="Weitz H."/>
            <person name="Taylor A."/>
            <person name="Grigoriev I.V."/>
            <person name="Nagy L.G."/>
            <person name="Martin F."/>
            <person name="Kauserud H."/>
        </authorList>
    </citation>
    <scope>NUCLEOTIDE SEQUENCE</scope>
    <source>
        <strain evidence="1">9144</strain>
    </source>
</reference>
<evidence type="ECO:0000313" key="1">
    <source>
        <dbReference type="EMBL" id="KAJ7195779.1"/>
    </source>
</evidence>
<proteinExistence type="predicted"/>
<comment type="caution">
    <text evidence="1">The sequence shown here is derived from an EMBL/GenBank/DDBJ whole genome shotgun (WGS) entry which is preliminary data.</text>
</comment>
<organism evidence="1 2">
    <name type="scientific">Mycena pura</name>
    <dbReference type="NCBI Taxonomy" id="153505"/>
    <lineage>
        <taxon>Eukaryota</taxon>
        <taxon>Fungi</taxon>
        <taxon>Dikarya</taxon>
        <taxon>Basidiomycota</taxon>
        <taxon>Agaricomycotina</taxon>
        <taxon>Agaricomycetes</taxon>
        <taxon>Agaricomycetidae</taxon>
        <taxon>Agaricales</taxon>
        <taxon>Marasmiineae</taxon>
        <taxon>Mycenaceae</taxon>
        <taxon>Mycena</taxon>
    </lineage>
</organism>
<dbReference type="Proteomes" id="UP001219525">
    <property type="component" value="Unassembled WGS sequence"/>
</dbReference>
<protein>
    <submittedName>
        <fullName evidence="1">Uncharacterized protein</fullName>
    </submittedName>
</protein>
<name>A0AAD6Y484_9AGAR</name>
<sequence>MLSAKEITDISDDDDFKTLAHLPAGAILVHIAENVNVDDRAGEISNKTFGMFKELQIQKAGLLSAYSGEAEGKFGCRSDPNPDKKSWLLRTKNPDKKLARANFSIIPPKA</sequence>
<evidence type="ECO:0000313" key="2">
    <source>
        <dbReference type="Proteomes" id="UP001219525"/>
    </source>
</evidence>
<dbReference type="EMBL" id="JARJCW010000088">
    <property type="protein sequence ID" value="KAJ7195779.1"/>
    <property type="molecule type" value="Genomic_DNA"/>
</dbReference>
<dbReference type="AlphaFoldDB" id="A0AAD6Y484"/>
<keyword evidence="2" id="KW-1185">Reference proteome</keyword>